<dbReference type="SUPFAM" id="SSF101386">
    <property type="entry name" value="all-alpha NTP pyrophosphatases"/>
    <property type="match status" value="1"/>
</dbReference>
<comment type="catalytic activity">
    <reaction evidence="2">
        <text>1-(5-phospho-beta-D-ribosyl)-ATP + H2O = 1-(5-phospho-beta-D-ribosyl)-5'-AMP + diphosphate + H(+)</text>
        <dbReference type="Rhea" id="RHEA:22828"/>
        <dbReference type="ChEBI" id="CHEBI:15377"/>
        <dbReference type="ChEBI" id="CHEBI:15378"/>
        <dbReference type="ChEBI" id="CHEBI:33019"/>
        <dbReference type="ChEBI" id="CHEBI:59457"/>
        <dbReference type="ChEBI" id="CHEBI:73183"/>
        <dbReference type="EC" id="3.6.1.31"/>
    </reaction>
</comment>
<evidence type="ECO:0000256" key="6">
    <source>
        <dbReference type="ARBA" id="ARBA00022741"/>
    </source>
</evidence>
<dbReference type="GO" id="GO:0000105">
    <property type="term" value="P:L-histidine biosynthetic process"/>
    <property type="evidence" value="ECO:0007669"/>
    <property type="project" value="UniProtKB-UniPathway"/>
</dbReference>
<feature type="region of interest" description="Disordered" evidence="11">
    <location>
        <begin position="219"/>
        <end position="245"/>
    </location>
</feature>
<name>A0A2R5GVC6_9STRA</name>
<accession>A0A2R5GVC6</accession>
<proteinExistence type="predicted"/>
<evidence type="ECO:0000256" key="8">
    <source>
        <dbReference type="ARBA" id="ARBA00022840"/>
    </source>
</evidence>
<dbReference type="GO" id="GO:0005524">
    <property type="term" value="F:ATP binding"/>
    <property type="evidence" value="ECO:0007669"/>
    <property type="project" value="UniProtKB-KW"/>
</dbReference>
<gene>
    <name evidence="13" type="ORF">FCC1311_085762</name>
</gene>
<feature type="compositionally biased region" description="Low complexity" evidence="11">
    <location>
        <begin position="52"/>
        <end position="68"/>
    </location>
</feature>
<dbReference type="Pfam" id="PF01503">
    <property type="entry name" value="PRA-PH"/>
    <property type="match status" value="1"/>
</dbReference>
<keyword evidence="6" id="KW-0547">Nucleotide-binding</keyword>
<organism evidence="13 14">
    <name type="scientific">Hondaea fermentalgiana</name>
    <dbReference type="NCBI Taxonomy" id="2315210"/>
    <lineage>
        <taxon>Eukaryota</taxon>
        <taxon>Sar</taxon>
        <taxon>Stramenopiles</taxon>
        <taxon>Bigyra</taxon>
        <taxon>Labyrinthulomycetes</taxon>
        <taxon>Thraustochytrida</taxon>
        <taxon>Thraustochytriidae</taxon>
        <taxon>Hondaea</taxon>
    </lineage>
</organism>
<evidence type="ECO:0000256" key="1">
    <source>
        <dbReference type="ARBA" id="ARBA00000024"/>
    </source>
</evidence>
<dbReference type="EMBL" id="BEYU01000121">
    <property type="protein sequence ID" value="GBG32351.1"/>
    <property type="molecule type" value="Genomic_DNA"/>
</dbReference>
<dbReference type="Pfam" id="PF01502">
    <property type="entry name" value="PRA-CH"/>
    <property type="match status" value="1"/>
</dbReference>
<reference evidence="13 14" key="1">
    <citation type="submission" date="2017-12" db="EMBL/GenBank/DDBJ databases">
        <title>Sequencing, de novo assembly and annotation of complete genome of a new Thraustochytrid species, strain FCC1311.</title>
        <authorList>
            <person name="Sedici K."/>
            <person name="Godart F."/>
            <person name="Aiese Cigliano R."/>
            <person name="Sanseverino W."/>
            <person name="Barakat M."/>
            <person name="Ortet P."/>
            <person name="Marechal E."/>
            <person name="Cagnac O."/>
            <person name="Amato A."/>
        </authorList>
    </citation>
    <scope>NUCLEOTIDE SEQUENCE [LARGE SCALE GENOMIC DNA]</scope>
</reference>
<feature type="compositionally biased region" description="Basic and acidic residues" evidence="11">
    <location>
        <begin position="219"/>
        <end position="234"/>
    </location>
</feature>
<evidence type="ECO:0000313" key="14">
    <source>
        <dbReference type="Proteomes" id="UP000241890"/>
    </source>
</evidence>
<keyword evidence="9" id="KW-0368">Histidine biosynthesis</keyword>
<evidence type="ECO:0000313" key="13">
    <source>
        <dbReference type="EMBL" id="GBG32351.1"/>
    </source>
</evidence>
<dbReference type="InterPro" id="IPR008179">
    <property type="entry name" value="HisE"/>
</dbReference>
<feature type="region of interest" description="Disordered" evidence="11">
    <location>
        <begin position="169"/>
        <end position="200"/>
    </location>
</feature>
<dbReference type="GO" id="GO:0004635">
    <property type="term" value="F:phosphoribosyl-AMP cyclohydrolase activity"/>
    <property type="evidence" value="ECO:0007669"/>
    <property type="project" value="UniProtKB-EC"/>
</dbReference>
<evidence type="ECO:0000256" key="11">
    <source>
        <dbReference type="SAM" id="MobiDB-lite"/>
    </source>
</evidence>
<evidence type="ECO:0000256" key="5">
    <source>
        <dbReference type="ARBA" id="ARBA00022605"/>
    </source>
</evidence>
<comment type="pathway">
    <text evidence="4">Amino-acid biosynthesis; L-histidine biosynthesis; L-histidine from 5-phospho-alpha-D-ribose 1-diphosphate: step 2/9.</text>
</comment>
<protein>
    <submittedName>
        <fullName evidence="13">Histidine biosynthesis trifunctional protein</fullName>
    </submittedName>
</protein>
<evidence type="ECO:0000256" key="10">
    <source>
        <dbReference type="ARBA" id="ARBA00023268"/>
    </source>
</evidence>
<dbReference type="Proteomes" id="UP000241890">
    <property type="component" value="Unassembled WGS sequence"/>
</dbReference>
<comment type="catalytic activity">
    <reaction evidence="1">
        <text>1-(5-phospho-beta-D-ribosyl)-5'-AMP + H2O = 1-(5-phospho-beta-D-ribosyl)-5-[(5-phospho-beta-D-ribosylamino)methylideneamino]imidazole-4-carboxamide</text>
        <dbReference type="Rhea" id="RHEA:20049"/>
        <dbReference type="ChEBI" id="CHEBI:15377"/>
        <dbReference type="ChEBI" id="CHEBI:58435"/>
        <dbReference type="ChEBI" id="CHEBI:59457"/>
        <dbReference type="EC" id="3.5.4.19"/>
    </reaction>
</comment>
<dbReference type="Gene3D" id="3.10.20.810">
    <property type="entry name" value="Phosphoribosyl-AMP cyclohydrolase"/>
    <property type="match status" value="1"/>
</dbReference>
<dbReference type="Gene3D" id="1.10.287.1080">
    <property type="entry name" value="MazG-like"/>
    <property type="match status" value="1"/>
</dbReference>
<dbReference type="SUPFAM" id="SSF141734">
    <property type="entry name" value="HisI-like"/>
    <property type="match status" value="1"/>
</dbReference>
<dbReference type="AlphaFoldDB" id="A0A2R5GVC6"/>
<evidence type="ECO:0000256" key="7">
    <source>
        <dbReference type="ARBA" id="ARBA00022801"/>
    </source>
</evidence>
<dbReference type="OrthoDB" id="1703565at2759"/>
<keyword evidence="14" id="KW-1185">Reference proteome</keyword>
<feature type="region of interest" description="Disordered" evidence="11">
    <location>
        <begin position="52"/>
        <end position="92"/>
    </location>
</feature>
<keyword evidence="5" id="KW-0028">Amino-acid biosynthesis</keyword>
<dbReference type="NCBIfam" id="TIGR03188">
    <property type="entry name" value="histidine_hisI"/>
    <property type="match status" value="1"/>
</dbReference>
<evidence type="ECO:0000256" key="2">
    <source>
        <dbReference type="ARBA" id="ARBA00001460"/>
    </source>
</evidence>
<evidence type="ECO:0000259" key="12">
    <source>
        <dbReference type="Pfam" id="PF01502"/>
    </source>
</evidence>
<dbReference type="PANTHER" id="PTHR42945">
    <property type="entry name" value="HISTIDINE BIOSYNTHESIS BIFUNCTIONAL PROTEIN"/>
    <property type="match status" value="1"/>
</dbReference>
<feature type="region of interest" description="Disordered" evidence="11">
    <location>
        <begin position="140"/>
        <end position="159"/>
    </location>
</feature>
<dbReference type="InterPro" id="IPR002496">
    <property type="entry name" value="PRib_AMP_CycHydrolase_dom"/>
</dbReference>
<comment type="pathway">
    <text evidence="3">Amino-acid biosynthesis; L-histidine biosynthesis; L-histidine from 5-phospho-alpha-D-ribose 1-diphosphate: step 3/9.</text>
</comment>
<dbReference type="InterPro" id="IPR021130">
    <property type="entry name" value="PRib-ATP_PPHydrolase-like"/>
</dbReference>
<dbReference type="PANTHER" id="PTHR42945:SF1">
    <property type="entry name" value="HISTIDINE BIOSYNTHESIS BIFUNCTIONAL PROTEIN HIS7"/>
    <property type="match status" value="1"/>
</dbReference>
<sequence>MVAHKEEERMLIKAKRRARTARHHRALAVRNALRDLSNFVPKNAHLVILPTSPASSTASSTTATSASPLPSPLPCSQRLHPFTPSPTPSPRTLALATPPRLETIPSIAEYLPDGQFAQHDRDELEAILALLECPSAECRSKSNVGLQPPPSPVQTLSAAGSEVDFGAADEEEKPPDAMTSHDGDPHPLRCSHDDTTDSTGGIAKIQADRDLASAHIESRDCNKNNKSQERDQGHGDISAESEKSEEMPFPFISFEMCDRESNAHIQVQAVQRRASLNATLHEIMNIEEDQEKRNELISEMEGFLSGEMQDTSVYTLSSHTMLIPTTAVVVGGEKADAAEVLARVEKLSWCGPVRLVPELAESATPPAREAEDEKKWWKCAVHQWARALYSYPCQVGPIEAGALEEITQWLNHGALQVILDGSLEELAEVAEQLPKERLVARLKADDLSEDAVEKLLACVGGISVVSPASTAAEVIETAERAWGLVGKRLTINIEAPELASGSEAQKENNPLIGKLHSLHSSDYPVSVSHASVSLPGKDAAVDVPDSDAVFCLGRALVSCLRTDRTDGLYATVVADEFGVALGLVYSSSASILASLECGRGVYWSRSRQSLWRKGDTSGAFQELVNIAFDCDADALRFKVRQRGEPPAFCHQQTRTCWGYDGGIPHLFRTLESRKQNAPEGSYTKRLFDDRALLRNKLIEESQEVVEAVEEEDSEHVAEEVADLAYFLFTACSSGNATLEDVVRQLDMRSLKVKRRPGNAKAHRIAAGDAVLKAQSEPPANPEAK</sequence>
<keyword evidence="10" id="KW-0511">Multifunctional enzyme</keyword>
<feature type="compositionally biased region" description="Basic and acidic residues" evidence="11">
    <location>
        <begin position="179"/>
        <end position="195"/>
    </location>
</feature>
<keyword evidence="8" id="KW-0067">ATP-binding</keyword>
<evidence type="ECO:0000256" key="4">
    <source>
        <dbReference type="ARBA" id="ARBA00005204"/>
    </source>
</evidence>
<dbReference type="UniPathway" id="UPA00031">
    <property type="reaction ID" value="UER00007"/>
</dbReference>
<feature type="domain" description="Phosphoribosyl-AMP cyclohydrolase" evidence="12">
    <location>
        <begin position="583"/>
        <end position="657"/>
    </location>
</feature>
<evidence type="ECO:0000256" key="9">
    <source>
        <dbReference type="ARBA" id="ARBA00023102"/>
    </source>
</evidence>
<keyword evidence="7" id="KW-0378">Hydrolase</keyword>
<evidence type="ECO:0000256" key="3">
    <source>
        <dbReference type="ARBA" id="ARBA00005169"/>
    </source>
</evidence>
<dbReference type="InParanoid" id="A0A2R5GVC6"/>
<comment type="caution">
    <text evidence="13">The sequence shown here is derived from an EMBL/GenBank/DDBJ whole genome shotgun (WGS) entry which is preliminary data.</text>
</comment>
<dbReference type="GO" id="GO:0004636">
    <property type="term" value="F:phosphoribosyl-ATP diphosphatase activity"/>
    <property type="evidence" value="ECO:0007669"/>
    <property type="project" value="UniProtKB-EC"/>
</dbReference>
<dbReference type="InterPro" id="IPR038019">
    <property type="entry name" value="PRib_AMP_CycHydrolase_sf"/>
</dbReference>